<evidence type="ECO:0000313" key="1">
    <source>
        <dbReference type="EMBL" id="KAB1223638.1"/>
    </source>
</evidence>
<sequence>MLEPKGAEEPKALPLGSINKVTLSKSLAQTRRVLNTAQATKEPVDTTVLLRRLDVVDDANPLPTGERWSRKRTVLLRRLSGVDVDNPLPTEENRGQGRVVRTWQPRPALNDRILWLKTIFDGFYMFCLRSPLLREPKFLVVSRMQFSMPRILPPSSKVTTDKYFLS</sequence>
<reference evidence="1 2" key="1">
    <citation type="journal article" date="2019" name="Plant Biotechnol. J.">
        <title>The red bayberry genome and genetic basis of sex determination.</title>
        <authorList>
            <person name="Jia H.M."/>
            <person name="Jia H.J."/>
            <person name="Cai Q.L."/>
            <person name="Wang Y."/>
            <person name="Zhao H.B."/>
            <person name="Yang W.F."/>
            <person name="Wang G.Y."/>
            <person name="Li Y.H."/>
            <person name="Zhan D.L."/>
            <person name="Shen Y.T."/>
            <person name="Niu Q.F."/>
            <person name="Chang L."/>
            <person name="Qiu J."/>
            <person name="Zhao L."/>
            <person name="Xie H.B."/>
            <person name="Fu W.Y."/>
            <person name="Jin J."/>
            <person name="Li X.W."/>
            <person name="Jiao Y."/>
            <person name="Zhou C.C."/>
            <person name="Tu T."/>
            <person name="Chai C.Y."/>
            <person name="Gao J.L."/>
            <person name="Fan L.J."/>
            <person name="van de Weg E."/>
            <person name="Wang J.Y."/>
            <person name="Gao Z.S."/>
        </authorList>
    </citation>
    <scope>NUCLEOTIDE SEQUENCE [LARGE SCALE GENOMIC DNA]</scope>
    <source>
        <tissue evidence="1">Leaves</tissue>
    </source>
</reference>
<keyword evidence="2" id="KW-1185">Reference proteome</keyword>
<accession>A0A6A1WIZ6</accession>
<proteinExistence type="predicted"/>
<protein>
    <submittedName>
        <fullName evidence="1">Uncharacterized protein</fullName>
    </submittedName>
</protein>
<dbReference type="EMBL" id="RXIC02000020">
    <property type="protein sequence ID" value="KAB1223638.1"/>
    <property type="molecule type" value="Genomic_DNA"/>
</dbReference>
<organism evidence="1 2">
    <name type="scientific">Morella rubra</name>
    <name type="common">Chinese bayberry</name>
    <dbReference type="NCBI Taxonomy" id="262757"/>
    <lineage>
        <taxon>Eukaryota</taxon>
        <taxon>Viridiplantae</taxon>
        <taxon>Streptophyta</taxon>
        <taxon>Embryophyta</taxon>
        <taxon>Tracheophyta</taxon>
        <taxon>Spermatophyta</taxon>
        <taxon>Magnoliopsida</taxon>
        <taxon>eudicotyledons</taxon>
        <taxon>Gunneridae</taxon>
        <taxon>Pentapetalae</taxon>
        <taxon>rosids</taxon>
        <taxon>fabids</taxon>
        <taxon>Fagales</taxon>
        <taxon>Myricaceae</taxon>
        <taxon>Morella</taxon>
    </lineage>
</organism>
<name>A0A6A1WIZ6_9ROSI</name>
<dbReference type="AlphaFoldDB" id="A0A6A1WIZ6"/>
<gene>
    <name evidence="1" type="ORF">CJ030_MR2G023036</name>
</gene>
<dbReference type="Proteomes" id="UP000516437">
    <property type="component" value="Chromosome 2"/>
</dbReference>
<evidence type="ECO:0000313" key="2">
    <source>
        <dbReference type="Proteomes" id="UP000516437"/>
    </source>
</evidence>
<comment type="caution">
    <text evidence="1">The sequence shown here is derived from an EMBL/GenBank/DDBJ whole genome shotgun (WGS) entry which is preliminary data.</text>
</comment>